<dbReference type="AlphaFoldDB" id="B1XZ73"/>
<dbReference type="STRING" id="395495.Lcho_2981"/>
<dbReference type="EMBL" id="CP001013">
    <property type="protein sequence ID" value="ACB35243.1"/>
    <property type="molecule type" value="Genomic_DNA"/>
</dbReference>
<proteinExistence type="predicted"/>
<sequence>MRKPTPIMKIAHQWRDLTAQMAALCAPDRTDLATLSARDIESLRVDAQSLEVLLSCWQLQHPTTEQGG</sequence>
<dbReference type="KEGG" id="lch:Lcho_2981"/>
<dbReference type="RefSeq" id="WP_012347997.1">
    <property type="nucleotide sequence ID" value="NC_010524.1"/>
</dbReference>
<organism evidence="1 2">
    <name type="scientific">Leptothrix cholodnii (strain ATCC 51168 / LMG 8142 / SP-6)</name>
    <name type="common">Leptothrix discophora (strain SP-6)</name>
    <dbReference type="NCBI Taxonomy" id="395495"/>
    <lineage>
        <taxon>Bacteria</taxon>
        <taxon>Pseudomonadati</taxon>
        <taxon>Pseudomonadota</taxon>
        <taxon>Betaproteobacteria</taxon>
        <taxon>Burkholderiales</taxon>
        <taxon>Sphaerotilaceae</taxon>
        <taxon>Leptothrix</taxon>
    </lineage>
</organism>
<dbReference type="HOGENOM" id="CLU_2788825_0_0_4"/>
<reference evidence="1 2" key="1">
    <citation type="submission" date="2008-03" db="EMBL/GenBank/DDBJ databases">
        <title>Complete sequence of Leptothrix cholodnii SP-6.</title>
        <authorList>
            <consortium name="US DOE Joint Genome Institute"/>
            <person name="Copeland A."/>
            <person name="Lucas S."/>
            <person name="Lapidus A."/>
            <person name="Glavina del Rio T."/>
            <person name="Dalin E."/>
            <person name="Tice H."/>
            <person name="Bruce D."/>
            <person name="Goodwin L."/>
            <person name="Pitluck S."/>
            <person name="Chertkov O."/>
            <person name="Brettin T."/>
            <person name="Detter J.C."/>
            <person name="Han C."/>
            <person name="Kuske C.R."/>
            <person name="Schmutz J."/>
            <person name="Larimer F."/>
            <person name="Land M."/>
            <person name="Hauser L."/>
            <person name="Kyrpides N."/>
            <person name="Lykidis A."/>
            <person name="Emerson D."/>
            <person name="Richardson P."/>
        </authorList>
    </citation>
    <scope>NUCLEOTIDE SEQUENCE [LARGE SCALE GENOMIC DNA]</scope>
    <source>
        <strain evidence="2">ATCC 51168 / LMG 8142 / SP-6</strain>
    </source>
</reference>
<keyword evidence="2" id="KW-1185">Reference proteome</keyword>
<evidence type="ECO:0000313" key="1">
    <source>
        <dbReference type="EMBL" id="ACB35243.1"/>
    </source>
</evidence>
<dbReference type="Proteomes" id="UP000001693">
    <property type="component" value="Chromosome"/>
</dbReference>
<evidence type="ECO:0000313" key="2">
    <source>
        <dbReference type="Proteomes" id="UP000001693"/>
    </source>
</evidence>
<protein>
    <submittedName>
        <fullName evidence="1">Uncharacterized protein</fullName>
    </submittedName>
</protein>
<gene>
    <name evidence="1" type="ordered locus">Lcho_2981</name>
</gene>
<name>B1XZ73_LEPCP</name>
<accession>B1XZ73</accession>